<evidence type="ECO:0000313" key="14">
    <source>
        <dbReference type="Proteomes" id="UP001648503"/>
    </source>
</evidence>
<evidence type="ECO:0000256" key="1">
    <source>
        <dbReference type="ARBA" id="ARBA00004272"/>
    </source>
</evidence>
<evidence type="ECO:0000256" key="4">
    <source>
        <dbReference type="ARBA" id="ARBA00022475"/>
    </source>
</evidence>
<evidence type="ECO:0000256" key="8">
    <source>
        <dbReference type="ARBA" id="ARBA00023136"/>
    </source>
</evidence>
<keyword evidence="6 12" id="KW-1133">Transmembrane helix</keyword>
<dbReference type="PANTHER" id="PTHR14605:SF1">
    <property type="entry name" value="TRANSMEMBRANE PROTEIN 231"/>
    <property type="match status" value="1"/>
</dbReference>
<organism evidence="13 14">
    <name type="scientific">Batrachochytrium salamandrivorans</name>
    <dbReference type="NCBI Taxonomy" id="1357716"/>
    <lineage>
        <taxon>Eukaryota</taxon>
        <taxon>Fungi</taxon>
        <taxon>Fungi incertae sedis</taxon>
        <taxon>Chytridiomycota</taxon>
        <taxon>Chytridiomycota incertae sedis</taxon>
        <taxon>Chytridiomycetes</taxon>
        <taxon>Rhizophydiales</taxon>
        <taxon>Rhizophydiales incertae sedis</taxon>
        <taxon>Batrachochytrium</taxon>
    </lineage>
</organism>
<evidence type="ECO:0000256" key="2">
    <source>
        <dbReference type="ARBA" id="ARBA00009082"/>
    </source>
</evidence>
<dbReference type="PANTHER" id="PTHR14605">
    <property type="entry name" value="CHST5 PROTEIN"/>
    <property type="match status" value="1"/>
</dbReference>
<protein>
    <recommendedName>
        <fullName evidence="3">Transmembrane protein 231</fullName>
    </recommendedName>
</protein>
<evidence type="ECO:0000256" key="9">
    <source>
        <dbReference type="ARBA" id="ARBA00023180"/>
    </source>
</evidence>
<evidence type="ECO:0000256" key="10">
    <source>
        <dbReference type="ARBA" id="ARBA00023273"/>
    </source>
</evidence>
<keyword evidence="9" id="KW-0325">Glycoprotein</keyword>
<sequence length="327" mass="36836">MLTTIFTRPAANIRYATQCCSVAALLSLVLVVSLLLLPLVLAYLGGSFWLKENFYWEQPQVQYSQQLLLLLEGVSSSTALPVTVIYSSDTLFNQLTDPYVRMVAVKSWMVDTNADNKNDQMVFNISVPVSDDELVEHVRLAIGVQYQLSERIKFYTQSLLLIDVASPLSGSHLSLDGDLNLVQRWPIQDKVSYISTAPAINFTMAVGNDYSALTWPRIVSDYLDYDARTIYNPVVPIWSTSRSTGQSFTISVKIRIPKDRIAYRPALLEILKHGWIQYLACLVIVAVMLIPGYEFLLRHQVVATHVSLRSAVRQDAVDRTGFKHPLF</sequence>
<feature type="transmembrane region" description="Helical" evidence="12">
    <location>
        <begin position="275"/>
        <end position="296"/>
    </location>
</feature>
<dbReference type="Pfam" id="PF10149">
    <property type="entry name" value="TM231"/>
    <property type="match status" value="1"/>
</dbReference>
<evidence type="ECO:0000256" key="11">
    <source>
        <dbReference type="ARBA" id="ARBA00024803"/>
    </source>
</evidence>
<evidence type="ECO:0000256" key="12">
    <source>
        <dbReference type="SAM" id="Phobius"/>
    </source>
</evidence>
<comment type="subcellular location">
    <subcellularLocation>
        <location evidence="1">Cell projection</location>
        <location evidence="1">Cilium membrane</location>
        <topology evidence="1">Multi-pass membrane protein</topology>
    </subcellularLocation>
</comment>
<comment type="similarity">
    <text evidence="2">Belongs to the TMEM231 family.</text>
</comment>
<keyword evidence="4" id="KW-1003">Cell membrane</keyword>
<gene>
    <name evidence="13" type="ORF">BASA50_006730</name>
</gene>
<evidence type="ECO:0000256" key="5">
    <source>
        <dbReference type="ARBA" id="ARBA00022692"/>
    </source>
</evidence>
<accession>A0ABQ8F8X8</accession>
<dbReference type="Proteomes" id="UP001648503">
    <property type="component" value="Unassembled WGS sequence"/>
</dbReference>
<evidence type="ECO:0000256" key="6">
    <source>
        <dbReference type="ARBA" id="ARBA00022989"/>
    </source>
</evidence>
<comment type="function">
    <text evidence="11">Transmembrane component of the tectonic-like complex, a complex localized at the transition zone of primary cilia and acting as a barrier that prevents diffusion of transmembrane proteins between the cilia and plasma membranes. Required for ciliogenesis and sonic hedgehog/SHH signaling.</text>
</comment>
<evidence type="ECO:0000313" key="13">
    <source>
        <dbReference type="EMBL" id="KAH6594258.1"/>
    </source>
</evidence>
<keyword evidence="14" id="KW-1185">Reference proteome</keyword>
<keyword evidence="7" id="KW-0969">Cilium</keyword>
<reference evidence="13 14" key="1">
    <citation type="submission" date="2021-02" db="EMBL/GenBank/DDBJ databases">
        <title>Variation within the Batrachochytrium salamandrivorans European outbreak.</title>
        <authorList>
            <person name="Kelly M."/>
            <person name="Pasmans F."/>
            <person name="Shea T.P."/>
            <person name="Munoz J.F."/>
            <person name="Carranza S."/>
            <person name="Cuomo C.A."/>
            <person name="Martel A."/>
        </authorList>
    </citation>
    <scope>NUCLEOTIDE SEQUENCE [LARGE SCALE GENOMIC DNA]</scope>
    <source>
        <strain evidence="13 14">AMFP18/2</strain>
    </source>
</reference>
<keyword evidence="5 12" id="KW-0812">Transmembrane</keyword>
<comment type="caution">
    <text evidence="13">The sequence shown here is derived from an EMBL/GenBank/DDBJ whole genome shotgun (WGS) entry which is preliminary data.</text>
</comment>
<keyword evidence="8 12" id="KW-0472">Membrane</keyword>
<dbReference type="EMBL" id="JAFCIX010000336">
    <property type="protein sequence ID" value="KAH6594258.1"/>
    <property type="molecule type" value="Genomic_DNA"/>
</dbReference>
<keyword evidence="10" id="KW-0966">Cell projection</keyword>
<dbReference type="InterPro" id="IPR019306">
    <property type="entry name" value="TMEM231"/>
</dbReference>
<name>A0ABQ8F8X8_9FUNG</name>
<evidence type="ECO:0000256" key="7">
    <source>
        <dbReference type="ARBA" id="ARBA00023069"/>
    </source>
</evidence>
<evidence type="ECO:0000256" key="3">
    <source>
        <dbReference type="ARBA" id="ARBA00015087"/>
    </source>
</evidence>
<proteinExistence type="inferred from homology"/>